<evidence type="ECO:0000256" key="1">
    <source>
        <dbReference type="SAM" id="MobiDB-lite"/>
    </source>
</evidence>
<proteinExistence type="predicted"/>
<evidence type="ECO:0000313" key="3">
    <source>
        <dbReference type="Proteomes" id="UP000522081"/>
    </source>
</evidence>
<accession>A0A7Y9XVR1</accession>
<gene>
    <name evidence="2" type="ORF">FHS75_001684</name>
</gene>
<reference evidence="2 3" key="1">
    <citation type="submission" date="2020-07" db="EMBL/GenBank/DDBJ databases">
        <title>Genomic Encyclopedia of Type Strains, Phase IV (KMG-IV): sequencing the most valuable type-strain genomes for metagenomic binning, comparative biology and taxonomic classification.</title>
        <authorList>
            <person name="Goeker M."/>
        </authorList>
    </citation>
    <scope>NUCLEOTIDE SEQUENCE [LARGE SCALE GENOMIC DNA]</scope>
    <source>
        <strain evidence="2 3">DSM 29043</strain>
    </source>
</reference>
<protein>
    <submittedName>
        <fullName evidence="2">Uncharacterized protein</fullName>
    </submittedName>
</protein>
<feature type="region of interest" description="Disordered" evidence="1">
    <location>
        <begin position="453"/>
        <end position="479"/>
    </location>
</feature>
<dbReference type="AlphaFoldDB" id="A0A7Y9XVR1"/>
<name>A0A7Y9XVR1_9SPHN</name>
<dbReference type="RefSeq" id="WP_179407222.1">
    <property type="nucleotide sequence ID" value="NZ_BMGF01000002.1"/>
</dbReference>
<comment type="caution">
    <text evidence="2">The sequence shown here is derived from an EMBL/GenBank/DDBJ whole genome shotgun (WGS) entry which is preliminary data.</text>
</comment>
<organism evidence="2 3">
    <name type="scientific">Novosphingobium marinum</name>
    <dbReference type="NCBI Taxonomy" id="1514948"/>
    <lineage>
        <taxon>Bacteria</taxon>
        <taxon>Pseudomonadati</taxon>
        <taxon>Pseudomonadota</taxon>
        <taxon>Alphaproteobacteria</taxon>
        <taxon>Sphingomonadales</taxon>
        <taxon>Sphingomonadaceae</taxon>
        <taxon>Novosphingobium</taxon>
    </lineage>
</organism>
<evidence type="ECO:0000313" key="2">
    <source>
        <dbReference type="EMBL" id="NYH95365.1"/>
    </source>
</evidence>
<keyword evidence="3" id="KW-1185">Reference proteome</keyword>
<sequence length="479" mass="54792">MADLTVVCGNHVIIFSDKLIKFNESIDINTAWLRWYNKAVLASAKQLKRAKGWIMRHPDRIFFDNKCANAACLFDNIDQDLEIHLVAVANGAASPCIRHFEGGSGSLIVRPSENVKKPELFSIGNPGGESEFIHVFNEANLNIVLQELDTLGDLLSYLRAREKVFSNDSLLYAASEEDLLAFFLTDINEKGDHDFVVTSRQSLRGDKKFLIDEGLYNSYITRPEYKRKKKADKKSYLWDRMIERFSTNLNNGTLVPIPEEMSEFDGRHGGAEIGLRYMALQPRVVRRAHVSAILGAFKSLSKAKADRFSRAMLPDSESGDGTGFFIILLNRKGVLSSWTEEEYRRYRSLLCYAYAQNLLMRRRDLLRVVGIATEGELGSGRSEDLIFQSQLVWDEDIERKTYDLANKFNVFSNVSEQKFSEDEYPKTELGLRGGYAPIPYRFFEPPRLDDRHSIVGNRAQRRAQKSRNRQTSARGKRRR</sequence>
<dbReference type="Proteomes" id="UP000522081">
    <property type="component" value="Unassembled WGS sequence"/>
</dbReference>
<feature type="compositionally biased region" description="Basic residues" evidence="1">
    <location>
        <begin position="459"/>
        <end position="479"/>
    </location>
</feature>
<dbReference type="EMBL" id="JACBZF010000002">
    <property type="protein sequence ID" value="NYH95365.1"/>
    <property type="molecule type" value="Genomic_DNA"/>
</dbReference>